<evidence type="ECO:0000313" key="2">
    <source>
        <dbReference type="Proteomes" id="UP000006729"/>
    </source>
</evidence>
<dbReference type="EMBL" id="CM009306">
    <property type="protein sequence ID" value="KAI9379009.1"/>
    <property type="molecule type" value="Genomic_DNA"/>
</dbReference>
<keyword evidence="2" id="KW-1185">Reference proteome</keyword>
<organism evidence="1 2">
    <name type="scientific">Populus trichocarpa</name>
    <name type="common">Western balsam poplar</name>
    <name type="synonym">Populus balsamifera subsp. trichocarpa</name>
    <dbReference type="NCBI Taxonomy" id="3694"/>
    <lineage>
        <taxon>Eukaryota</taxon>
        <taxon>Viridiplantae</taxon>
        <taxon>Streptophyta</taxon>
        <taxon>Embryophyta</taxon>
        <taxon>Tracheophyta</taxon>
        <taxon>Spermatophyta</taxon>
        <taxon>Magnoliopsida</taxon>
        <taxon>eudicotyledons</taxon>
        <taxon>Gunneridae</taxon>
        <taxon>Pentapetalae</taxon>
        <taxon>rosids</taxon>
        <taxon>fabids</taxon>
        <taxon>Malpighiales</taxon>
        <taxon>Salicaceae</taxon>
        <taxon>Saliceae</taxon>
        <taxon>Populus</taxon>
    </lineage>
</organism>
<protein>
    <submittedName>
        <fullName evidence="1">Uncharacterized protein</fullName>
    </submittedName>
</protein>
<evidence type="ECO:0000313" key="1">
    <source>
        <dbReference type="EMBL" id="KAI9379009.1"/>
    </source>
</evidence>
<dbReference type="Proteomes" id="UP000006729">
    <property type="component" value="Chromosome 17"/>
</dbReference>
<comment type="caution">
    <text evidence="1">The sequence shown here is derived from an EMBL/GenBank/DDBJ whole genome shotgun (WGS) entry which is preliminary data.</text>
</comment>
<reference evidence="1 2" key="1">
    <citation type="journal article" date="2006" name="Science">
        <title>The genome of black cottonwood, Populus trichocarpa (Torr. &amp; Gray).</title>
        <authorList>
            <person name="Tuskan G.A."/>
            <person name="Difazio S."/>
            <person name="Jansson S."/>
            <person name="Bohlmann J."/>
            <person name="Grigoriev I."/>
            <person name="Hellsten U."/>
            <person name="Putnam N."/>
            <person name="Ralph S."/>
            <person name="Rombauts S."/>
            <person name="Salamov A."/>
            <person name="Schein J."/>
            <person name="Sterck L."/>
            <person name="Aerts A."/>
            <person name="Bhalerao R.R."/>
            <person name="Bhalerao R.P."/>
            <person name="Blaudez D."/>
            <person name="Boerjan W."/>
            <person name="Brun A."/>
            <person name="Brunner A."/>
            <person name="Busov V."/>
            <person name="Campbell M."/>
            <person name="Carlson J."/>
            <person name="Chalot M."/>
            <person name="Chapman J."/>
            <person name="Chen G.L."/>
            <person name="Cooper D."/>
            <person name="Coutinho P.M."/>
            <person name="Couturier J."/>
            <person name="Covert S."/>
            <person name="Cronk Q."/>
            <person name="Cunningham R."/>
            <person name="Davis J."/>
            <person name="Degroeve S."/>
            <person name="Dejardin A."/>
            <person name="Depamphilis C."/>
            <person name="Detter J."/>
            <person name="Dirks B."/>
            <person name="Dubchak I."/>
            <person name="Duplessis S."/>
            <person name="Ehlting J."/>
            <person name="Ellis B."/>
            <person name="Gendler K."/>
            <person name="Goodstein D."/>
            <person name="Gribskov M."/>
            <person name="Grimwood J."/>
            <person name="Groover A."/>
            <person name="Gunter L."/>
            <person name="Hamberger B."/>
            <person name="Heinze B."/>
            <person name="Helariutta Y."/>
            <person name="Henrissat B."/>
            <person name="Holligan D."/>
            <person name="Holt R."/>
            <person name="Huang W."/>
            <person name="Islam-Faridi N."/>
            <person name="Jones S."/>
            <person name="Jones-Rhoades M."/>
            <person name="Jorgensen R."/>
            <person name="Joshi C."/>
            <person name="Kangasjarvi J."/>
            <person name="Karlsson J."/>
            <person name="Kelleher C."/>
            <person name="Kirkpatrick R."/>
            <person name="Kirst M."/>
            <person name="Kohler A."/>
            <person name="Kalluri U."/>
            <person name="Larimer F."/>
            <person name="Leebens-Mack J."/>
            <person name="Leple J.C."/>
            <person name="Locascio P."/>
            <person name="Lou Y."/>
            <person name="Lucas S."/>
            <person name="Martin F."/>
            <person name="Montanini B."/>
            <person name="Napoli C."/>
            <person name="Nelson D.R."/>
            <person name="Nelson C."/>
            <person name="Nieminen K."/>
            <person name="Nilsson O."/>
            <person name="Pereda V."/>
            <person name="Peter G."/>
            <person name="Philippe R."/>
            <person name="Pilate G."/>
            <person name="Poliakov A."/>
            <person name="Razumovskaya J."/>
            <person name="Richardson P."/>
            <person name="Rinaldi C."/>
            <person name="Ritland K."/>
            <person name="Rouze P."/>
            <person name="Ryaboy D."/>
            <person name="Schmutz J."/>
            <person name="Schrader J."/>
            <person name="Segerman B."/>
            <person name="Shin H."/>
            <person name="Siddiqui A."/>
            <person name="Sterky F."/>
            <person name="Terry A."/>
            <person name="Tsai C.J."/>
            <person name="Uberbacher E."/>
            <person name="Unneberg P."/>
            <person name="Vahala J."/>
            <person name="Wall K."/>
            <person name="Wessler S."/>
            <person name="Yang G."/>
            <person name="Yin T."/>
            <person name="Douglas C."/>
            <person name="Marra M."/>
            <person name="Sandberg G."/>
            <person name="Van de Peer Y."/>
            <person name="Rokhsar D."/>
        </authorList>
    </citation>
    <scope>NUCLEOTIDE SEQUENCE [LARGE SCALE GENOMIC DNA]</scope>
    <source>
        <strain evidence="2">cv. Nisqually</strain>
    </source>
</reference>
<gene>
    <name evidence="1" type="ORF">POPTR_017G026800v4</name>
</gene>
<name>A0ACC0RPJ8_POPTR</name>
<proteinExistence type="predicted"/>
<sequence length="84" mass="9441">MVVMGVFQHLMRISFLCCVGEWSPVFLSKWHPSVQNLPLGLAILPVNIKEEVQDQSCLVFGLGWVDFVCSQFRNVNGFCPPLST</sequence>
<accession>A0ACC0RPJ8</accession>